<evidence type="ECO:0000313" key="8">
    <source>
        <dbReference type="Proteomes" id="UP000324767"/>
    </source>
</evidence>
<dbReference type="EMBL" id="VXIT01000001">
    <property type="protein sequence ID" value="KAA6415853.1"/>
    <property type="molecule type" value="Genomic_DNA"/>
</dbReference>
<organism evidence="7 8">
    <name type="scientific">Lasallia pustulata</name>
    <dbReference type="NCBI Taxonomy" id="136370"/>
    <lineage>
        <taxon>Eukaryota</taxon>
        <taxon>Fungi</taxon>
        <taxon>Dikarya</taxon>
        <taxon>Ascomycota</taxon>
        <taxon>Pezizomycotina</taxon>
        <taxon>Lecanoromycetes</taxon>
        <taxon>OSLEUM clade</taxon>
        <taxon>Umbilicariomycetidae</taxon>
        <taxon>Umbilicariales</taxon>
        <taxon>Umbilicariaceae</taxon>
        <taxon>Lasallia</taxon>
    </lineage>
</organism>
<dbReference type="InterPro" id="IPR041489">
    <property type="entry name" value="PDZ_6"/>
</dbReference>
<dbReference type="Gene3D" id="6.10.140.1710">
    <property type="match status" value="1"/>
</dbReference>
<feature type="domain" description="PDZ" evidence="5">
    <location>
        <begin position="150"/>
        <end position="205"/>
    </location>
</feature>
<evidence type="ECO:0000259" key="6">
    <source>
        <dbReference type="Pfam" id="PF18265"/>
    </source>
</evidence>
<evidence type="ECO:0000313" key="7">
    <source>
        <dbReference type="EMBL" id="KAA6415853.1"/>
    </source>
</evidence>
<gene>
    <name evidence="7" type="ORF">FRX48_00571</name>
</gene>
<dbReference type="FunFam" id="2.30.42.10:FF:000107">
    <property type="entry name" value="26S proteasome non-ATPase regulatory subunit 9"/>
    <property type="match status" value="1"/>
</dbReference>
<dbReference type="SUPFAM" id="SSF50156">
    <property type="entry name" value="PDZ domain-like"/>
    <property type="match status" value="1"/>
</dbReference>
<evidence type="ECO:0000256" key="2">
    <source>
        <dbReference type="ARBA" id="ARBA00023186"/>
    </source>
</evidence>
<dbReference type="InterPro" id="IPR035269">
    <property type="entry name" value="PSMD9"/>
</dbReference>
<proteinExistence type="inferred from homology"/>
<sequence>MGLPMEDIHTPMVPSGPTSRYGSANGDKHDRLSLLDLIAEKDRVEAELSALGSVLDSHGVNMNTTLTTFDGYPRDDLDIAQIRTTRARIIHLRNDYKGLMSRIEAGLHAHHAEAQRASPLPAPISSQRTTTGATSNAADTGLVEAPFARVNSVVAGSPADDAGLRAGDRIRRFGSVDWINHEKLSKVAEIVQRNEGRSIIVKVVRIVGESPASQELQLTLVPRRNWGGRGMLGCHLLQV</sequence>
<dbReference type="GO" id="GO:0005634">
    <property type="term" value="C:nucleus"/>
    <property type="evidence" value="ECO:0007669"/>
    <property type="project" value="TreeGrafter"/>
</dbReference>
<dbReference type="InterPro" id="IPR040815">
    <property type="entry name" value="Nas2_N"/>
</dbReference>
<dbReference type="GO" id="GO:0070682">
    <property type="term" value="P:proteasome regulatory particle assembly"/>
    <property type="evidence" value="ECO:0007669"/>
    <property type="project" value="InterPro"/>
</dbReference>
<dbReference type="Pfam" id="PF18265">
    <property type="entry name" value="Nas2_N"/>
    <property type="match status" value="1"/>
</dbReference>
<dbReference type="InterPro" id="IPR036034">
    <property type="entry name" value="PDZ_sf"/>
</dbReference>
<evidence type="ECO:0000256" key="4">
    <source>
        <dbReference type="SAM" id="MobiDB-lite"/>
    </source>
</evidence>
<dbReference type="OrthoDB" id="72325at2759"/>
<dbReference type="Gene3D" id="2.30.42.10">
    <property type="match status" value="1"/>
</dbReference>
<evidence type="ECO:0000256" key="3">
    <source>
        <dbReference type="ARBA" id="ARBA00068021"/>
    </source>
</evidence>
<feature type="region of interest" description="Disordered" evidence="4">
    <location>
        <begin position="1"/>
        <end position="26"/>
    </location>
</feature>
<dbReference type="Pfam" id="PF17820">
    <property type="entry name" value="PDZ_6"/>
    <property type="match status" value="1"/>
</dbReference>
<protein>
    <recommendedName>
        <fullName evidence="3">Probable 26S proteasome regulatory subunit p27</fullName>
    </recommendedName>
</protein>
<reference evidence="7 8" key="1">
    <citation type="submission" date="2019-09" db="EMBL/GenBank/DDBJ databases">
        <title>The hologenome of the rock-dwelling lichen Lasallia pustulata.</title>
        <authorList>
            <person name="Greshake Tzovaras B."/>
            <person name="Segers F."/>
            <person name="Bicker A."/>
            <person name="Dal Grande F."/>
            <person name="Otte J."/>
            <person name="Hankeln T."/>
            <person name="Schmitt I."/>
            <person name="Ebersberger I."/>
        </authorList>
    </citation>
    <scope>NUCLEOTIDE SEQUENCE [LARGE SCALE GENOMIC DNA]</scope>
    <source>
        <strain evidence="7">A1-1</strain>
    </source>
</reference>
<accession>A0A5M8Q3U0</accession>
<evidence type="ECO:0000256" key="1">
    <source>
        <dbReference type="ARBA" id="ARBA00005256"/>
    </source>
</evidence>
<dbReference type="PANTHER" id="PTHR12651:SF1">
    <property type="entry name" value="26S PROTEASOME NON-ATPASE REGULATORY SUBUNIT 9"/>
    <property type="match status" value="1"/>
</dbReference>
<dbReference type="GO" id="GO:0005737">
    <property type="term" value="C:cytoplasm"/>
    <property type="evidence" value="ECO:0007669"/>
    <property type="project" value="TreeGrafter"/>
</dbReference>
<dbReference type="PANTHER" id="PTHR12651">
    <property type="entry name" value="26S PROTEASOME NON-ATPASE REGULATORY SUBUNIT 9"/>
    <property type="match status" value="1"/>
</dbReference>
<name>A0A5M8Q3U0_9LECA</name>
<evidence type="ECO:0000259" key="5">
    <source>
        <dbReference type="Pfam" id="PF17820"/>
    </source>
</evidence>
<comment type="similarity">
    <text evidence="1">Belongs to the proteasome subunit p27 family.</text>
</comment>
<dbReference type="Proteomes" id="UP000324767">
    <property type="component" value="Unassembled WGS sequence"/>
</dbReference>
<comment type="caution">
    <text evidence="7">The sequence shown here is derived from an EMBL/GenBank/DDBJ whole genome shotgun (WGS) entry which is preliminary data.</text>
</comment>
<feature type="domain" description="Nas2 N-terminal" evidence="6">
    <location>
        <begin position="35"/>
        <end position="112"/>
    </location>
</feature>
<dbReference type="AlphaFoldDB" id="A0A5M8Q3U0"/>
<keyword evidence="2" id="KW-0143">Chaperone</keyword>